<dbReference type="Proteomes" id="UP001341840">
    <property type="component" value="Unassembled WGS sequence"/>
</dbReference>
<keyword evidence="2" id="KW-1185">Reference proteome</keyword>
<proteinExistence type="predicted"/>
<organism evidence="1 2">
    <name type="scientific">Stylosanthes scabra</name>
    <dbReference type="NCBI Taxonomy" id="79078"/>
    <lineage>
        <taxon>Eukaryota</taxon>
        <taxon>Viridiplantae</taxon>
        <taxon>Streptophyta</taxon>
        <taxon>Embryophyta</taxon>
        <taxon>Tracheophyta</taxon>
        <taxon>Spermatophyta</taxon>
        <taxon>Magnoliopsida</taxon>
        <taxon>eudicotyledons</taxon>
        <taxon>Gunneridae</taxon>
        <taxon>Pentapetalae</taxon>
        <taxon>rosids</taxon>
        <taxon>fabids</taxon>
        <taxon>Fabales</taxon>
        <taxon>Fabaceae</taxon>
        <taxon>Papilionoideae</taxon>
        <taxon>50 kb inversion clade</taxon>
        <taxon>dalbergioids sensu lato</taxon>
        <taxon>Dalbergieae</taxon>
        <taxon>Pterocarpus clade</taxon>
        <taxon>Stylosanthes</taxon>
    </lineage>
</organism>
<name>A0ABU6UJK2_9FABA</name>
<accession>A0ABU6UJK2</accession>
<protein>
    <submittedName>
        <fullName evidence="1">Uncharacterized protein</fullName>
    </submittedName>
</protein>
<comment type="caution">
    <text evidence="1">The sequence shown here is derived from an EMBL/GenBank/DDBJ whole genome shotgun (WGS) entry which is preliminary data.</text>
</comment>
<gene>
    <name evidence="1" type="ORF">PIB30_061094</name>
</gene>
<reference evidence="1 2" key="1">
    <citation type="journal article" date="2023" name="Plants (Basel)">
        <title>Bridging the Gap: Combining Genomics and Transcriptomics Approaches to Understand Stylosanthes scabra, an Orphan Legume from the Brazilian Caatinga.</title>
        <authorList>
            <person name="Ferreira-Neto J.R.C."/>
            <person name="da Silva M.D."/>
            <person name="Binneck E."/>
            <person name="de Melo N.F."/>
            <person name="da Silva R.H."/>
            <person name="de Melo A.L.T.M."/>
            <person name="Pandolfi V."/>
            <person name="Bustamante F.O."/>
            <person name="Brasileiro-Vidal A.C."/>
            <person name="Benko-Iseppon A.M."/>
        </authorList>
    </citation>
    <scope>NUCLEOTIDE SEQUENCE [LARGE SCALE GENOMIC DNA]</scope>
    <source>
        <tissue evidence="1">Leaves</tissue>
    </source>
</reference>
<sequence length="124" mass="14251">MDREYTVKTGYHVAKRDLNMDENGGLSTSYQLEEVWKGIWSMKDMLKNYSSFSKDERDLNWNKIGITTWAIWKARNTKCFNNTDPNPSTTIFYAKLLEQEIAKNLNTTINTKIGTTTTGTTVPV</sequence>
<evidence type="ECO:0000313" key="1">
    <source>
        <dbReference type="EMBL" id="MED6161482.1"/>
    </source>
</evidence>
<dbReference type="EMBL" id="JASCZI010121378">
    <property type="protein sequence ID" value="MED6161482.1"/>
    <property type="molecule type" value="Genomic_DNA"/>
</dbReference>
<evidence type="ECO:0000313" key="2">
    <source>
        <dbReference type="Proteomes" id="UP001341840"/>
    </source>
</evidence>